<accession>A0A2K8KF77</accession>
<name>A0A2K8KF77_9MOLU</name>
<keyword evidence="2" id="KW-1185">Reference proteome</keyword>
<dbReference type="PROSITE" id="PS51257">
    <property type="entry name" value="PROKAR_LIPOPROTEIN"/>
    <property type="match status" value="1"/>
</dbReference>
<dbReference type="AlphaFoldDB" id="A0A2K8KF77"/>
<dbReference type="Pfam" id="PF13177">
    <property type="entry name" value="DNA_pol3_delta2"/>
    <property type="match status" value="1"/>
</dbReference>
<dbReference type="PANTHER" id="PTHR11669">
    <property type="entry name" value="REPLICATION FACTOR C / DNA POLYMERASE III GAMMA-TAU SUBUNIT"/>
    <property type="match status" value="1"/>
</dbReference>
<dbReference type="RefSeq" id="WP_100253910.1">
    <property type="nucleotide sequence ID" value="NZ_CP024870.1"/>
</dbReference>
<sequence length="258" mass="30003">MKELIEKMQDSKIITYFNELLTNGQMFHSTIFSCNNQTQLENIVEEIIRMTICENHAIKNDGCALCCKFEKNNLLNLIRIGDGVNLIKKESVNELITSFSSSTFEQSSLKVYLIKNVENLTETAANAILKLLEEPPTGVFAFLLTNDRNQIISTIKSRCKTIMVEERVVDLDIDLELLDLIQNNKKNEALLYSENFKRKDKKEQIEILNQIYKKEILTNRQEVAEFFLDTILEIKRSSYTNLIIENFFIKIFEAPIWK</sequence>
<dbReference type="Gene3D" id="3.40.50.300">
    <property type="entry name" value="P-loop containing nucleotide triphosphate hydrolases"/>
    <property type="match status" value="1"/>
</dbReference>
<evidence type="ECO:0000313" key="1">
    <source>
        <dbReference type="EMBL" id="ATX70347.1"/>
    </source>
</evidence>
<dbReference type="InterPro" id="IPR027417">
    <property type="entry name" value="P-loop_NTPase"/>
</dbReference>
<reference evidence="1 2" key="1">
    <citation type="submission" date="2017-11" db="EMBL/GenBank/DDBJ databases">
        <title>Complete genome sequence of Spiroplasma clarkii CN-5 (DSM 19994).</title>
        <authorList>
            <person name="Tsai Y.-M."/>
            <person name="Chang A."/>
            <person name="Lo W.-S."/>
            <person name="Kuo C.-H."/>
        </authorList>
    </citation>
    <scope>NUCLEOTIDE SEQUENCE [LARGE SCALE GENOMIC DNA]</scope>
    <source>
        <strain evidence="1 2">CN-5</strain>
    </source>
</reference>
<dbReference type="EMBL" id="CP024870">
    <property type="protein sequence ID" value="ATX70347.1"/>
    <property type="molecule type" value="Genomic_DNA"/>
</dbReference>
<dbReference type="InterPro" id="IPR050238">
    <property type="entry name" value="DNA_Rep/Repair_Clamp_Loader"/>
</dbReference>
<protein>
    <submittedName>
        <fullName evidence="1">DNA polymerase III subunit delta</fullName>
    </submittedName>
</protein>
<dbReference type="Proteomes" id="UP000231179">
    <property type="component" value="Chromosome"/>
</dbReference>
<proteinExistence type="predicted"/>
<gene>
    <name evidence="1" type="primary">holB</name>
    <name evidence="1" type="ORF">SCLAR_v1c00100</name>
</gene>
<evidence type="ECO:0000313" key="2">
    <source>
        <dbReference type="Proteomes" id="UP000231179"/>
    </source>
</evidence>
<organism evidence="1 2">
    <name type="scientific">Spiroplasma clarkii</name>
    <dbReference type="NCBI Taxonomy" id="2139"/>
    <lineage>
        <taxon>Bacteria</taxon>
        <taxon>Bacillati</taxon>
        <taxon>Mycoplasmatota</taxon>
        <taxon>Mollicutes</taxon>
        <taxon>Entomoplasmatales</taxon>
        <taxon>Spiroplasmataceae</taxon>
        <taxon>Spiroplasma</taxon>
    </lineage>
</organism>
<dbReference type="PANTHER" id="PTHR11669:SF8">
    <property type="entry name" value="DNA POLYMERASE III SUBUNIT DELTA"/>
    <property type="match status" value="1"/>
</dbReference>
<dbReference type="SUPFAM" id="SSF52540">
    <property type="entry name" value="P-loop containing nucleoside triphosphate hydrolases"/>
    <property type="match status" value="1"/>
</dbReference>
<dbReference type="GO" id="GO:0006261">
    <property type="term" value="P:DNA-templated DNA replication"/>
    <property type="evidence" value="ECO:0007669"/>
    <property type="project" value="TreeGrafter"/>
</dbReference>